<organism evidence="3 4">
    <name type="scientific">Discostella pseudostelligera</name>
    <dbReference type="NCBI Taxonomy" id="259834"/>
    <lineage>
        <taxon>Eukaryota</taxon>
        <taxon>Sar</taxon>
        <taxon>Stramenopiles</taxon>
        <taxon>Ochrophyta</taxon>
        <taxon>Bacillariophyta</taxon>
        <taxon>Coscinodiscophyceae</taxon>
        <taxon>Thalassiosirophycidae</taxon>
        <taxon>Stephanodiscales</taxon>
        <taxon>Stephanodiscaceae</taxon>
        <taxon>Discostella</taxon>
    </lineage>
</organism>
<accession>A0ABD3M8H4</accession>
<proteinExistence type="predicted"/>
<evidence type="ECO:0000313" key="3">
    <source>
        <dbReference type="EMBL" id="KAL3760351.1"/>
    </source>
</evidence>
<gene>
    <name evidence="3" type="ORF">ACHAWU_000326</name>
</gene>
<name>A0ABD3M8H4_9STRA</name>
<evidence type="ECO:0000256" key="2">
    <source>
        <dbReference type="SAM" id="Phobius"/>
    </source>
</evidence>
<evidence type="ECO:0000313" key="4">
    <source>
        <dbReference type="Proteomes" id="UP001530293"/>
    </source>
</evidence>
<dbReference type="EMBL" id="JALLBG020000188">
    <property type="protein sequence ID" value="KAL3760351.1"/>
    <property type="molecule type" value="Genomic_DNA"/>
</dbReference>
<keyword evidence="2" id="KW-0812">Transmembrane</keyword>
<sequence>MAASAIQKQQQQQQQQQQRRRNRSSKMRTASSLSSSVALMAVAVLVGALSRTHHVSAFSSVRSKTVTASSRLQYRRGDAYDKWDYYIATTTTGDEATDTATATATKVEQQHQLQLQRQLEQQQLEQQQLEQLQQLQAQVDEYISYHNKRYHNSVTITAPSSSTAILYPITKQHHYRRSILQNIATAAILLPHLDAGGITKLASLVVLVRPWLWRGGGGGSA</sequence>
<protein>
    <submittedName>
        <fullName evidence="3">Uncharacterized protein</fullName>
    </submittedName>
</protein>
<keyword evidence="4" id="KW-1185">Reference proteome</keyword>
<evidence type="ECO:0000256" key="1">
    <source>
        <dbReference type="SAM" id="MobiDB-lite"/>
    </source>
</evidence>
<keyword evidence="2" id="KW-1133">Transmembrane helix</keyword>
<comment type="caution">
    <text evidence="3">The sequence shown here is derived from an EMBL/GenBank/DDBJ whole genome shotgun (WGS) entry which is preliminary data.</text>
</comment>
<feature type="transmembrane region" description="Helical" evidence="2">
    <location>
        <begin position="29"/>
        <end position="49"/>
    </location>
</feature>
<dbReference type="AlphaFoldDB" id="A0ABD3M8H4"/>
<reference evidence="3 4" key="1">
    <citation type="submission" date="2024-10" db="EMBL/GenBank/DDBJ databases">
        <title>Updated reference genomes for cyclostephanoid diatoms.</title>
        <authorList>
            <person name="Roberts W.R."/>
            <person name="Alverson A.J."/>
        </authorList>
    </citation>
    <scope>NUCLEOTIDE SEQUENCE [LARGE SCALE GENOMIC DNA]</scope>
    <source>
        <strain evidence="3 4">AJA232-27</strain>
    </source>
</reference>
<feature type="region of interest" description="Disordered" evidence="1">
    <location>
        <begin position="1"/>
        <end position="32"/>
    </location>
</feature>
<keyword evidence="2" id="KW-0472">Membrane</keyword>
<feature type="compositionally biased region" description="Low complexity" evidence="1">
    <location>
        <begin position="7"/>
        <end position="17"/>
    </location>
</feature>
<dbReference type="Proteomes" id="UP001530293">
    <property type="component" value="Unassembled WGS sequence"/>
</dbReference>